<keyword evidence="3" id="KW-1185">Reference proteome</keyword>
<proteinExistence type="predicted"/>
<reference evidence="2 3" key="1">
    <citation type="submission" date="2019-11" db="EMBL/GenBank/DDBJ databases">
        <authorList>
            <person name="Im W.T."/>
        </authorList>
    </citation>
    <scope>NUCLEOTIDE SEQUENCE [LARGE SCALE GENOMIC DNA]</scope>
    <source>
        <strain evidence="2 3">SB-02</strain>
    </source>
</reference>
<accession>A0A6I6GLU5</accession>
<evidence type="ECO:0000313" key="3">
    <source>
        <dbReference type="Proteomes" id="UP000426027"/>
    </source>
</evidence>
<sequence length="197" mass="21039">MSSRAKILAQVKANQPATVALPDLELPAHAAQWDALQKFVETLSGIGGRVIRILSGEDATATILQAFDDNSNILNVSATVQGFQALPDAAFDAPAMLQNVDIALMDAAFGVAENGAVWVTEAQYKLRALPFICQHLAVLLPLQSLLPNMHKAYQQVQAMGQYDFGVFIAGPSKTADIEQSLVLGAHGPKTMTVFLLP</sequence>
<dbReference type="PANTHER" id="PTHR43682">
    <property type="entry name" value="LACTATE UTILIZATION PROTEIN C"/>
    <property type="match status" value="1"/>
</dbReference>
<dbReference type="InterPro" id="IPR037171">
    <property type="entry name" value="NagB/RpiA_transferase-like"/>
</dbReference>
<feature type="domain" description="LUD" evidence="1">
    <location>
        <begin position="98"/>
        <end position="196"/>
    </location>
</feature>
<dbReference type="EMBL" id="CP046566">
    <property type="protein sequence ID" value="QGW28638.1"/>
    <property type="molecule type" value="Genomic_DNA"/>
</dbReference>
<dbReference type="InterPro" id="IPR024185">
    <property type="entry name" value="FTHF_cligase-like_sf"/>
</dbReference>
<evidence type="ECO:0000259" key="1">
    <source>
        <dbReference type="Pfam" id="PF02589"/>
    </source>
</evidence>
<protein>
    <submittedName>
        <fullName evidence="2">Lactate utilization protein B/C</fullName>
    </submittedName>
</protein>
<dbReference type="SUPFAM" id="SSF100950">
    <property type="entry name" value="NagB/RpiA/CoA transferase-like"/>
    <property type="match status" value="1"/>
</dbReference>
<dbReference type="Proteomes" id="UP000426027">
    <property type="component" value="Chromosome"/>
</dbReference>
<dbReference type="Gene3D" id="3.40.50.10420">
    <property type="entry name" value="NagB/RpiA/CoA transferase-like"/>
    <property type="match status" value="1"/>
</dbReference>
<gene>
    <name evidence="2" type="ORF">GLV81_11505</name>
</gene>
<dbReference type="Pfam" id="PF02589">
    <property type="entry name" value="LUD_dom"/>
    <property type="match status" value="1"/>
</dbReference>
<dbReference type="PANTHER" id="PTHR43682:SF1">
    <property type="entry name" value="LACTATE UTILIZATION PROTEIN C"/>
    <property type="match status" value="1"/>
</dbReference>
<organism evidence="2 3">
    <name type="scientific">Phnomibacter ginsenosidimutans</name>
    <dbReference type="NCBI Taxonomy" id="2676868"/>
    <lineage>
        <taxon>Bacteria</taxon>
        <taxon>Pseudomonadati</taxon>
        <taxon>Bacteroidota</taxon>
        <taxon>Chitinophagia</taxon>
        <taxon>Chitinophagales</taxon>
        <taxon>Chitinophagaceae</taxon>
        <taxon>Phnomibacter</taxon>
    </lineage>
</organism>
<dbReference type="KEGG" id="fls:GLV81_11505"/>
<dbReference type="InterPro" id="IPR003741">
    <property type="entry name" value="LUD_dom"/>
</dbReference>
<dbReference type="AlphaFoldDB" id="A0A6I6GLU5"/>
<name>A0A6I6GLU5_9BACT</name>
<evidence type="ECO:0000313" key="2">
    <source>
        <dbReference type="EMBL" id="QGW28638.1"/>
    </source>
</evidence>
<dbReference type="RefSeq" id="WP_157478991.1">
    <property type="nucleotide sequence ID" value="NZ_CP046566.1"/>
</dbReference>